<dbReference type="InterPro" id="IPR023352">
    <property type="entry name" value="MAPEG-like_dom_sf"/>
</dbReference>
<dbReference type="GO" id="GO:0045055">
    <property type="term" value="P:regulated exocytosis"/>
    <property type="evidence" value="ECO:0007669"/>
    <property type="project" value="TreeGrafter"/>
</dbReference>
<keyword evidence="7" id="KW-1185">Reference proteome</keyword>
<comment type="subcellular location">
    <subcellularLocation>
        <location evidence="1">Membrane</location>
    </subcellularLocation>
</comment>
<feature type="transmembrane region" description="Helical" evidence="5">
    <location>
        <begin position="62"/>
        <end position="84"/>
    </location>
</feature>
<evidence type="ECO:0000313" key="7">
    <source>
        <dbReference type="Proteomes" id="UP001152320"/>
    </source>
</evidence>
<dbReference type="PANTHER" id="PTHR31004">
    <property type="entry name" value="TRANSMEMBRANE PROTEIN 79"/>
    <property type="match status" value="1"/>
</dbReference>
<accession>A0A9Q1BPP6</accession>
<sequence>MHTNKATSDRDTISLNNRAKSDQKRAIRSSIASWTIVLVSSYLAVYHLPIPTPATPSLFNRFIFTSRLLVFAVLPIAFGIFAIMHSRFNNMAAMGSNPVNAKGSYMLSMVQRYLLNTMEQTMMFVILQVTLSTLLSAEGMALIPMYVFLFVVSRFLFFVGYMDAERPVNRAFGYTMTLAVNVYSIFMCLFLLATKSLTFEL</sequence>
<dbReference type="Proteomes" id="UP001152320">
    <property type="component" value="Chromosome 13"/>
</dbReference>
<dbReference type="OrthoDB" id="8887147at2759"/>
<dbReference type="PANTHER" id="PTHR31004:SF1">
    <property type="entry name" value="TRANSMEMBRANE PROTEIN 79"/>
    <property type="match status" value="1"/>
</dbReference>
<feature type="transmembrane region" description="Helical" evidence="5">
    <location>
        <begin position="31"/>
        <end position="50"/>
    </location>
</feature>
<feature type="transmembrane region" description="Helical" evidence="5">
    <location>
        <begin position="113"/>
        <end position="135"/>
    </location>
</feature>
<evidence type="ECO:0000256" key="4">
    <source>
        <dbReference type="ARBA" id="ARBA00023136"/>
    </source>
</evidence>
<evidence type="ECO:0000256" key="2">
    <source>
        <dbReference type="ARBA" id="ARBA00022692"/>
    </source>
</evidence>
<keyword evidence="3 5" id="KW-1133">Transmembrane helix</keyword>
<name>A0A9Q1BPP6_HOLLE</name>
<dbReference type="GO" id="GO:0005765">
    <property type="term" value="C:lysosomal membrane"/>
    <property type="evidence" value="ECO:0007669"/>
    <property type="project" value="TreeGrafter"/>
</dbReference>
<evidence type="ECO:0000313" key="6">
    <source>
        <dbReference type="EMBL" id="KAJ8030505.1"/>
    </source>
</evidence>
<keyword evidence="2 5" id="KW-0812">Transmembrane</keyword>
<evidence type="ECO:0000256" key="5">
    <source>
        <dbReference type="SAM" id="Phobius"/>
    </source>
</evidence>
<feature type="transmembrane region" description="Helical" evidence="5">
    <location>
        <begin position="171"/>
        <end position="193"/>
    </location>
</feature>
<dbReference type="SUPFAM" id="SSF161084">
    <property type="entry name" value="MAPEG domain-like"/>
    <property type="match status" value="1"/>
</dbReference>
<dbReference type="GO" id="GO:0032588">
    <property type="term" value="C:trans-Golgi network membrane"/>
    <property type="evidence" value="ECO:0007669"/>
    <property type="project" value="TreeGrafter"/>
</dbReference>
<dbReference type="AlphaFoldDB" id="A0A9Q1BPP6"/>
<dbReference type="InterPro" id="IPR001129">
    <property type="entry name" value="Membr-assoc_MAPEG"/>
</dbReference>
<organism evidence="6 7">
    <name type="scientific">Holothuria leucospilota</name>
    <name type="common">Black long sea cucumber</name>
    <name type="synonym">Mertensiothuria leucospilota</name>
    <dbReference type="NCBI Taxonomy" id="206669"/>
    <lineage>
        <taxon>Eukaryota</taxon>
        <taxon>Metazoa</taxon>
        <taxon>Echinodermata</taxon>
        <taxon>Eleutherozoa</taxon>
        <taxon>Echinozoa</taxon>
        <taxon>Holothuroidea</taxon>
        <taxon>Aspidochirotacea</taxon>
        <taxon>Aspidochirotida</taxon>
        <taxon>Holothuriidae</taxon>
        <taxon>Holothuria</taxon>
    </lineage>
</organism>
<comment type="caution">
    <text evidence="6">The sequence shown here is derived from an EMBL/GenBank/DDBJ whole genome shotgun (WGS) entry which is preliminary data.</text>
</comment>
<dbReference type="EMBL" id="JAIZAY010000013">
    <property type="protein sequence ID" value="KAJ8030505.1"/>
    <property type="molecule type" value="Genomic_DNA"/>
</dbReference>
<gene>
    <name evidence="6" type="ORF">HOLleu_26949</name>
</gene>
<evidence type="ECO:0000256" key="1">
    <source>
        <dbReference type="ARBA" id="ARBA00004370"/>
    </source>
</evidence>
<dbReference type="Gene3D" id="1.20.120.550">
    <property type="entry name" value="Membrane associated eicosanoid/glutathione metabolism-like domain"/>
    <property type="match status" value="1"/>
</dbReference>
<protein>
    <recommendedName>
        <fullName evidence="8">MAPEG family protein</fullName>
    </recommendedName>
</protein>
<evidence type="ECO:0008006" key="8">
    <source>
        <dbReference type="Google" id="ProtNLM"/>
    </source>
</evidence>
<keyword evidence="4 5" id="KW-0472">Membrane</keyword>
<proteinExistence type="predicted"/>
<feature type="transmembrane region" description="Helical" evidence="5">
    <location>
        <begin position="141"/>
        <end position="159"/>
    </location>
</feature>
<reference evidence="6" key="1">
    <citation type="submission" date="2021-10" db="EMBL/GenBank/DDBJ databases">
        <title>Tropical sea cucumber genome reveals ecological adaptation and Cuvierian tubules defense mechanism.</title>
        <authorList>
            <person name="Chen T."/>
        </authorList>
    </citation>
    <scope>NUCLEOTIDE SEQUENCE</scope>
    <source>
        <strain evidence="6">Nanhai2018</strain>
        <tissue evidence="6">Muscle</tissue>
    </source>
</reference>
<dbReference type="Pfam" id="PF01124">
    <property type="entry name" value="MAPEG"/>
    <property type="match status" value="1"/>
</dbReference>
<evidence type="ECO:0000256" key="3">
    <source>
        <dbReference type="ARBA" id="ARBA00022989"/>
    </source>
</evidence>